<protein>
    <submittedName>
        <fullName evidence="1">Uncharacterized protein</fullName>
    </submittedName>
</protein>
<proteinExistence type="predicted"/>
<reference evidence="1" key="1">
    <citation type="submission" date="2020-05" db="EMBL/GenBank/DDBJ databases">
        <authorList>
            <person name="Chiriac C."/>
            <person name="Salcher M."/>
            <person name="Ghai R."/>
            <person name="Kavagutti S V."/>
        </authorList>
    </citation>
    <scope>NUCLEOTIDE SEQUENCE</scope>
</reference>
<accession>A0A6J5SWQ0</accession>
<gene>
    <name evidence="1" type="ORF">UFOVP1639_5</name>
</gene>
<evidence type="ECO:0000313" key="1">
    <source>
        <dbReference type="EMBL" id="CAB4219795.1"/>
    </source>
</evidence>
<organism evidence="1">
    <name type="scientific">uncultured Caudovirales phage</name>
    <dbReference type="NCBI Taxonomy" id="2100421"/>
    <lineage>
        <taxon>Viruses</taxon>
        <taxon>Duplodnaviria</taxon>
        <taxon>Heunggongvirae</taxon>
        <taxon>Uroviricota</taxon>
        <taxon>Caudoviricetes</taxon>
        <taxon>Peduoviridae</taxon>
        <taxon>Maltschvirus</taxon>
        <taxon>Maltschvirus maltsch</taxon>
    </lineage>
</organism>
<sequence>MREVFLIAQKNSNPARRVNYVYRNPSNKLKLHGRYVLTTTSIRSAKRFKTIEAANQEIANFKKLNFLTNWEVVVVSIDTARIKASV</sequence>
<name>A0A6J5SWQ0_9CAUD</name>
<dbReference type="EMBL" id="LR797486">
    <property type="protein sequence ID" value="CAB4219795.1"/>
    <property type="molecule type" value="Genomic_DNA"/>
</dbReference>